<dbReference type="AlphaFoldDB" id="A0A084B7J9"/>
<feature type="region of interest" description="Disordered" evidence="1">
    <location>
        <begin position="1"/>
        <end position="28"/>
    </location>
</feature>
<evidence type="ECO:0000313" key="3">
    <source>
        <dbReference type="Proteomes" id="UP000028045"/>
    </source>
</evidence>
<dbReference type="Proteomes" id="UP000028045">
    <property type="component" value="Unassembled WGS sequence"/>
</dbReference>
<evidence type="ECO:0000256" key="1">
    <source>
        <dbReference type="SAM" id="MobiDB-lite"/>
    </source>
</evidence>
<reference evidence="2 3" key="1">
    <citation type="journal article" date="2014" name="BMC Genomics">
        <title>Comparative genome sequencing reveals chemotype-specific gene clusters in the toxigenic black mold Stachybotrys.</title>
        <authorList>
            <person name="Semeiks J."/>
            <person name="Borek D."/>
            <person name="Otwinowski Z."/>
            <person name="Grishin N.V."/>
        </authorList>
    </citation>
    <scope>NUCLEOTIDE SEQUENCE [LARGE SCALE GENOMIC DNA]</scope>
    <source>
        <strain evidence="3">CBS 109288 / IBT 7711</strain>
    </source>
</reference>
<sequence length="303" mass="32562">MLPPPCPPSPKRQQTCPRRVPEEQAIPLPRPPLGGLRCRFSTAKRPKVKHIRTAPVEHMTCPLDDLRAPGAAETSLVVVLCRSMLGAATPSLVVGAPATAPSFPTLHHSLLTYHQANLRNWEAPNLPFASWFESPRALAMGRVDWVVLRIRTTARATPNGRAMESFVPLPVPLVDAGYRLCLLPCSSSPANGILGFAVVGCTVHGDANLARGPGDSPFATRHSGNTVASYDDRTLGVPKFGPLPDPRGTELGGGGTRGPKGRELGEAGRPVPRLRIFCPGAKSHRWAFPALPHRWVWIPSASE</sequence>
<gene>
    <name evidence="2" type="ORF">S7711_10748</name>
</gene>
<keyword evidence="3" id="KW-1185">Reference proteome</keyword>
<feature type="region of interest" description="Disordered" evidence="1">
    <location>
        <begin position="239"/>
        <end position="267"/>
    </location>
</feature>
<dbReference type="HOGENOM" id="CLU_918825_0_0_1"/>
<dbReference type="EMBL" id="KL647833">
    <property type="protein sequence ID" value="KEY73528.1"/>
    <property type="molecule type" value="Genomic_DNA"/>
</dbReference>
<feature type="compositionally biased region" description="Pro residues" evidence="1">
    <location>
        <begin position="1"/>
        <end position="10"/>
    </location>
</feature>
<evidence type="ECO:0000313" key="2">
    <source>
        <dbReference type="EMBL" id="KEY73528.1"/>
    </source>
</evidence>
<protein>
    <submittedName>
        <fullName evidence="2">Uncharacterized protein</fullName>
    </submittedName>
</protein>
<name>A0A084B7J9_STACB</name>
<proteinExistence type="predicted"/>
<accession>A0A084B7J9</accession>
<organism evidence="2 3">
    <name type="scientific">Stachybotrys chartarum (strain CBS 109288 / IBT 7711)</name>
    <name type="common">Toxic black mold</name>
    <name type="synonym">Stilbospora chartarum</name>
    <dbReference type="NCBI Taxonomy" id="1280523"/>
    <lineage>
        <taxon>Eukaryota</taxon>
        <taxon>Fungi</taxon>
        <taxon>Dikarya</taxon>
        <taxon>Ascomycota</taxon>
        <taxon>Pezizomycotina</taxon>
        <taxon>Sordariomycetes</taxon>
        <taxon>Hypocreomycetidae</taxon>
        <taxon>Hypocreales</taxon>
        <taxon>Stachybotryaceae</taxon>
        <taxon>Stachybotrys</taxon>
    </lineage>
</organism>